<dbReference type="CDD" id="cd06225">
    <property type="entry name" value="HAMP"/>
    <property type="match status" value="1"/>
</dbReference>
<comment type="caution">
    <text evidence="11">The sequence shown here is derived from an EMBL/GenBank/DDBJ whole genome shotgun (WGS) entry which is preliminary data.</text>
</comment>
<evidence type="ECO:0000256" key="7">
    <source>
        <dbReference type="SAM" id="Coils"/>
    </source>
</evidence>
<dbReference type="PROSITE" id="PS50111">
    <property type="entry name" value="CHEMOTAXIS_TRANSDUC_2"/>
    <property type="match status" value="1"/>
</dbReference>
<dbReference type="EMBL" id="DAAMHO010000003">
    <property type="protein sequence ID" value="HAC6693400.1"/>
    <property type="molecule type" value="Genomic_DNA"/>
</dbReference>
<evidence type="ECO:0000256" key="1">
    <source>
        <dbReference type="ARBA" id="ARBA00004429"/>
    </source>
</evidence>
<dbReference type="InterPro" id="IPR024478">
    <property type="entry name" value="HlyB_4HB_MCP"/>
</dbReference>
<evidence type="ECO:0000256" key="5">
    <source>
        <dbReference type="ARBA" id="ARBA00029447"/>
    </source>
</evidence>
<feature type="domain" description="Methyl-accepting transducer" evidence="9">
    <location>
        <begin position="269"/>
        <end position="498"/>
    </location>
</feature>
<accession>A0A702FJW0</accession>
<dbReference type="InterPro" id="IPR004090">
    <property type="entry name" value="Chemotax_Me-accpt_rcpt"/>
</dbReference>
<dbReference type="GO" id="GO:0005886">
    <property type="term" value="C:plasma membrane"/>
    <property type="evidence" value="ECO:0007669"/>
    <property type="project" value="UniProtKB-SubCell"/>
</dbReference>
<dbReference type="FunFam" id="1.10.287.950:FF:000001">
    <property type="entry name" value="Methyl-accepting chemotaxis sensory transducer"/>
    <property type="match status" value="1"/>
</dbReference>
<dbReference type="Pfam" id="PF00672">
    <property type="entry name" value="HAMP"/>
    <property type="match status" value="1"/>
</dbReference>
<dbReference type="GO" id="GO:0006935">
    <property type="term" value="P:chemotaxis"/>
    <property type="evidence" value="ECO:0007669"/>
    <property type="project" value="UniProtKB-KW"/>
</dbReference>
<evidence type="ECO:0000256" key="6">
    <source>
        <dbReference type="PROSITE-ProRule" id="PRU00284"/>
    </source>
</evidence>
<dbReference type="Gene3D" id="6.10.340.10">
    <property type="match status" value="1"/>
</dbReference>
<feature type="domain" description="HAMP" evidence="10">
    <location>
        <begin position="212"/>
        <end position="264"/>
    </location>
</feature>
<protein>
    <submittedName>
        <fullName evidence="11">HAMP domain-containing protein</fullName>
    </submittedName>
</protein>
<dbReference type="Gene3D" id="1.10.287.950">
    <property type="entry name" value="Methyl-accepting chemotaxis protein"/>
    <property type="match status" value="1"/>
</dbReference>
<dbReference type="SMART" id="SM00283">
    <property type="entry name" value="MA"/>
    <property type="match status" value="1"/>
</dbReference>
<feature type="transmembrane region" description="Helical" evidence="8">
    <location>
        <begin position="12"/>
        <end position="34"/>
    </location>
</feature>
<keyword evidence="3" id="KW-0145">Chemotaxis</keyword>
<keyword evidence="4 6" id="KW-0807">Transducer</keyword>
<sequence length="521" mass="57268">MFLHNIKIRSKLFIAFGLFIVLMVVSSALSLFSLDRANTGMQNIIANDYPTTVKANLLIDNFNDFIIAQQLMLLDEEGRWSQSSQKELDEISQRISALLDELSRHRHDAASQKIITEIREARQQYLESRFRILRDIQSHNRPAAIQEMMTKTVQVQKIYKDKVQEFIAVQDAQMQHAGVQVEGDFKTNRTLLITLALISIAAGSVMGWYIVRSITQPLDEAVRFAEAIADGDLTRHITTNDKDETGVLLQALMAMKTRLLEIVQEVQNGSESISTAAAQIVAGNQDLAARTEEQASSVEETAASMEQITATVKNTADHTSEATKLSAGAASVVKNNGEMMNQVTQKMRVINDTANRMSDIINIIDSIAFQTNILALNAAVEAARAGEHGRGFAVVAGEVRQLAQKSASSASEIRNLIEDSTSQTQEGMQLVEKASDLINGMVDNVEEMDVILREIGQASREQTDGISQINSAIGLIDAATQQNSCLVEESVAAAASLNEQALHLKELVNVFRVREEDVQPA</sequence>
<evidence type="ECO:0000259" key="9">
    <source>
        <dbReference type="PROSITE" id="PS50111"/>
    </source>
</evidence>
<dbReference type="GO" id="GO:0007165">
    <property type="term" value="P:signal transduction"/>
    <property type="evidence" value="ECO:0007669"/>
    <property type="project" value="UniProtKB-KW"/>
</dbReference>
<evidence type="ECO:0000256" key="8">
    <source>
        <dbReference type="SAM" id="Phobius"/>
    </source>
</evidence>
<reference evidence="11" key="2">
    <citation type="submission" date="2018-09" db="EMBL/GenBank/DDBJ databases">
        <authorList>
            <consortium name="NCBI Pathogen Detection Project"/>
        </authorList>
    </citation>
    <scope>NUCLEOTIDE SEQUENCE</scope>
    <source>
        <strain evidence="11">2702-77</strain>
    </source>
</reference>
<dbReference type="AlphaFoldDB" id="A0A702FJW0"/>
<dbReference type="Pfam" id="PF00015">
    <property type="entry name" value="MCPsignal"/>
    <property type="match status" value="1"/>
</dbReference>
<keyword evidence="7" id="KW-0175">Coiled coil</keyword>
<evidence type="ECO:0000313" key="11">
    <source>
        <dbReference type="EMBL" id="HAC6693400.1"/>
    </source>
</evidence>
<dbReference type="InterPro" id="IPR047347">
    <property type="entry name" value="YvaQ-like_sensor"/>
</dbReference>
<dbReference type="PROSITE" id="PS50885">
    <property type="entry name" value="HAMP"/>
    <property type="match status" value="1"/>
</dbReference>
<keyword evidence="2" id="KW-0488">Methylation</keyword>
<organism evidence="11">
    <name type="scientific">Salmonella bongori serovar 44:r:-</name>
    <dbReference type="NCBI Taxonomy" id="1967585"/>
    <lineage>
        <taxon>Bacteria</taxon>
        <taxon>Pseudomonadati</taxon>
        <taxon>Pseudomonadota</taxon>
        <taxon>Gammaproteobacteria</taxon>
        <taxon>Enterobacterales</taxon>
        <taxon>Enterobacteriaceae</taxon>
        <taxon>Salmonella</taxon>
    </lineage>
</organism>
<dbReference type="InterPro" id="IPR004089">
    <property type="entry name" value="MCPsignal_dom"/>
</dbReference>
<dbReference type="SMART" id="SM00304">
    <property type="entry name" value="HAMP"/>
    <property type="match status" value="1"/>
</dbReference>
<name>A0A702FJW0_SALBN</name>
<comment type="similarity">
    <text evidence="5">Belongs to the methyl-accepting chemotaxis (MCP) protein family.</text>
</comment>
<dbReference type="CDD" id="cd19411">
    <property type="entry name" value="MCP2201-like_sensor"/>
    <property type="match status" value="1"/>
</dbReference>
<dbReference type="Pfam" id="PF12729">
    <property type="entry name" value="4HB_MCP_1"/>
    <property type="match status" value="1"/>
</dbReference>
<dbReference type="PANTHER" id="PTHR43531">
    <property type="entry name" value="PROTEIN ICFG"/>
    <property type="match status" value="1"/>
</dbReference>
<dbReference type="PANTHER" id="PTHR43531:SF5">
    <property type="entry name" value="METHYL-ACCEPTING CHEMOTAXIS PROTEIN III"/>
    <property type="match status" value="1"/>
</dbReference>
<evidence type="ECO:0000256" key="2">
    <source>
        <dbReference type="ARBA" id="ARBA00022481"/>
    </source>
</evidence>
<keyword evidence="8" id="KW-1133">Transmembrane helix</keyword>
<feature type="coiled-coil region" evidence="7">
    <location>
        <begin position="81"/>
        <end position="108"/>
    </location>
</feature>
<dbReference type="PRINTS" id="PR00260">
    <property type="entry name" value="CHEMTRNSDUCR"/>
</dbReference>
<evidence type="ECO:0000256" key="3">
    <source>
        <dbReference type="ARBA" id="ARBA00022500"/>
    </source>
</evidence>
<dbReference type="SUPFAM" id="SSF58104">
    <property type="entry name" value="Methyl-accepting chemotaxis protein (MCP) signaling domain"/>
    <property type="match status" value="1"/>
</dbReference>
<dbReference type="InterPro" id="IPR051310">
    <property type="entry name" value="MCP_chemotaxis"/>
</dbReference>
<dbReference type="InterPro" id="IPR003660">
    <property type="entry name" value="HAMP_dom"/>
</dbReference>
<reference evidence="11" key="1">
    <citation type="journal article" date="2018" name="Genome Biol.">
        <title>SKESA: strategic k-mer extension for scrupulous assemblies.</title>
        <authorList>
            <person name="Souvorov A."/>
            <person name="Agarwala R."/>
            <person name="Lipman D.J."/>
        </authorList>
    </citation>
    <scope>NUCLEOTIDE SEQUENCE</scope>
    <source>
        <strain evidence="11">2702-77</strain>
    </source>
</reference>
<dbReference type="GO" id="GO:0004888">
    <property type="term" value="F:transmembrane signaling receptor activity"/>
    <property type="evidence" value="ECO:0007669"/>
    <property type="project" value="InterPro"/>
</dbReference>
<keyword evidence="8" id="KW-0472">Membrane</keyword>
<gene>
    <name evidence="11" type="ORF">G0D16_03605</name>
</gene>
<evidence type="ECO:0000259" key="10">
    <source>
        <dbReference type="PROSITE" id="PS50885"/>
    </source>
</evidence>
<keyword evidence="8" id="KW-0812">Transmembrane</keyword>
<comment type="subcellular location">
    <subcellularLocation>
        <location evidence="1">Cell inner membrane</location>
        <topology evidence="1">Multi-pass membrane protein</topology>
    </subcellularLocation>
</comment>
<evidence type="ECO:0000256" key="4">
    <source>
        <dbReference type="ARBA" id="ARBA00023224"/>
    </source>
</evidence>
<proteinExistence type="inferred from homology"/>